<dbReference type="Gene3D" id="2.30.30.40">
    <property type="entry name" value="SH3 Domains"/>
    <property type="match status" value="1"/>
</dbReference>
<feature type="non-terminal residue" evidence="2">
    <location>
        <position position="1"/>
    </location>
</feature>
<sequence>LAQAELLQWTLQSLKGLVLQSEHWAKWHGPRTSFNCLRKLAWTRFVIVLTGMLTQAHHGNELSLIINSGLFPLMHYILKESEVDRAMQPTPEKKEVYVILEEQSGSYRPDLTSLTGPEMSRLLKIGTRVVRGIDWKWGDQDGPPPGEGRVIGELGEDGWIRVQWDNGATNSYRMGKEGKFDLKL</sequence>
<organism evidence="2">
    <name type="scientific">Homalodisca liturata</name>
    <dbReference type="NCBI Taxonomy" id="320908"/>
    <lineage>
        <taxon>Eukaryota</taxon>
        <taxon>Metazoa</taxon>
        <taxon>Ecdysozoa</taxon>
        <taxon>Arthropoda</taxon>
        <taxon>Hexapoda</taxon>
        <taxon>Insecta</taxon>
        <taxon>Pterygota</taxon>
        <taxon>Neoptera</taxon>
        <taxon>Paraneoptera</taxon>
        <taxon>Hemiptera</taxon>
        <taxon>Auchenorrhyncha</taxon>
        <taxon>Membracoidea</taxon>
        <taxon>Cicadellidae</taxon>
        <taxon>Cicadellinae</taxon>
        <taxon>Proconiini</taxon>
        <taxon>Homalodisca</taxon>
    </lineage>
</organism>
<name>A0A1B6IEM8_9HEMI</name>
<gene>
    <name evidence="2" type="ORF">g.22249</name>
</gene>
<dbReference type="EMBL" id="GECU01022318">
    <property type="protein sequence ID" value="JAS85388.1"/>
    <property type="molecule type" value="Transcribed_RNA"/>
</dbReference>
<evidence type="ECO:0000313" key="2">
    <source>
        <dbReference type="EMBL" id="JAS85388.1"/>
    </source>
</evidence>
<dbReference type="GO" id="GO:0016567">
    <property type="term" value="P:protein ubiquitination"/>
    <property type="evidence" value="ECO:0007669"/>
    <property type="project" value="InterPro"/>
</dbReference>
<dbReference type="InterPro" id="IPR037252">
    <property type="entry name" value="Mib_Herc2_sf"/>
</dbReference>
<dbReference type="GO" id="GO:0046872">
    <property type="term" value="F:metal ion binding"/>
    <property type="evidence" value="ECO:0007669"/>
    <property type="project" value="InterPro"/>
</dbReference>
<accession>A0A1B6IEM8</accession>
<dbReference type="InterPro" id="IPR010606">
    <property type="entry name" value="Mib_Herc2"/>
</dbReference>
<feature type="non-terminal residue" evidence="2">
    <location>
        <position position="184"/>
    </location>
</feature>
<dbReference type="AlphaFoldDB" id="A0A1B6IEM8"/>
<protein>
    <recommendedName>
        <fullName evidence="1">MIB/HERC2 domain-containing protein</fullName>
    </recommendedName>
</protein>
<dbReference type="FunFam" id="2.30.30.40:FF:000074">
    <property type="entry name" value="E3 ubiquitin-protein ligase HERC2 isoform X1"/>
    <property type="match status" value="1"/>
</dbReference>
<dbReference type="GO" id="GO:0004842">
    <property type="term" value="F:ubiquitin-protein transferase activity"/>
    <property type="evidence" value="ECO:0007669"/>
    <property type="project" value="InterPro"/>
</dbReference>
<reference evidence="2" key="1">
    <citation type="submission" date="2015-11" db="EMBL/GenBank/DDBJ databases">
        <title>De novo transcriptome assembly of four potential Pierce s Disease insect vectors from Arizona vineyards.</title>
        <authorList>
            <person name="Tassone E.E."/>
        </authorList>
    </citation>
    <scope>NUCLEOTIDE SEQUENCE</scope>
</reference>
<dbReference type="SUPFAM" id="SSF159034">
    <property type="entry name" value="Mib/herc2 domain-like"/>
    <property type="match status" value="1"/>
</dbReference>
<dbReference type="PROSITE" id="PS51416">
    <property type="entry name" value="MIB_HERC2"/>
    <property type="match status" value="1"/>
</dbReference>
<feature type="domain" description="MIB/HERC2" evidence="1">
    <location>
        <begin position="115"/>
        <end position="184"/>
    </location>
</feature>
<proteinExistence type="predicted"/>
<dbReference type="Pfam" id="PF06701">
    <property type="entry name" value="MIB_HERC2"/>
    <property type="match status" value="1"/>
</dbReference>
<evidence type="ECO:0000259" key="1">
    <source>
        <dbReference type="PROSITE" id="PS51416"/>
    </source>
</evidence>